<dbReference type="Proteomes" id="UP000525686">
    <property type="component" value="Unassembled WGS sequence"/>
</dbReference>
<accession>A0A7W3WPD9</accession>
<proteinExistence type="predicted"/>
<evidence type="ECO:0000313" key="1">
    <source>
        <dbReference type="EMBL" id="MBB1256051.1"/>
    </source>
</evidence>
<dbReference type="EMBL" id="JABJWZ010000287">
    <property type="protein sequence ID" value="MBB1256051.1"/>
    <property type="molecule type" value="Genomic_DNA"/>
</dbReference>
<comment type="caution">
    <text evidence="1">The sequence shown here is derived from an EMBL/GenBank/DDBJ whole genome shotgun (WGS) entry which is preliminary data.</text>
</comment>
<name>A0A7W3WPD9_9ACTN</name>
<protein>
    <submittedName>
        <fullName evidence="1">Cytochrome P450</fullName>
    </submittedName>
</protein>
<gene>
    <name evidence="1" type="ORF">H3146_22210</name>
</gene>
<dbReference type="AlphaFoldDB" id="A0A7W3WPD9"/>
<reference evidence="2" key="1">
    <citation type="submission" date="2020-05" db="EMBL/GenBank/DDBJ databases">
        <title>Classification of alakaliphilic streptomycetes isolated from an alkaline soil next to Lonar Crater, India and a proposal for the recognition of Streptomyces alkaliterrae sp. nov.</title>
        <authorList>
            <person name="Golinska P."/>
        </authorList>
    </citation>
    <scope>NUCLEOTIDE SEQUENCE [LARGE SCALE GENOMIC DNA]</scope>
    <source>
        <strain evidence="2">OF3</strain>
    </source>
</reference>
<sequence length="50" mass="5235">MTQPPPRVGAAPGALPLLGHALPLRLRPLAFLASLPAHGDLVRVRLGPRP</sequence>
<feature type="non-terminal residue" evidence="1">
    <location>
        <position position="50"/>
    </location>
</feature>
<evidence type="ECO:0000313" key="2">
    <source>
        <dbReference type="Proteomes" id="UP000525686"/>
    </source>
</evidence>
<organism evidence="1 2">
    <name type="scientific">Streptomyces alkaliterrae</name>
    <dbReference type="NCBI Taxonomy" id="2213162"/>
    <lineage>
        <taxon>Bacteria</taxon>
        <taxon>Bacillati</taxon>
        <taxon>Actinomycetota</taxon>
        <taxon>Actinomycetes</taxon>
        <taxon>Kitasatosporales</taxon>
        <taxon>Streptomycetaceae</taxon>
        <taxon>Streptomyces</taxon>
    </lineage>
</organism>